<dbReference type="CDD" id="cd02440">
    <property type="entry name" value="AdoMet_MTases"/>
    <property type="match status" value="1"/>
</dbReference>
<dbReference type="RefSeq" id="WP_285671031.1">
    <property type="nucleotide sequence ID" value="NZ_BSYI01000009.1"/>
</dbReference>
<dbReference type="Gene3D" id="3.40.50.150">
    <property type="entry name" value="Vaccinia Virus protein VP39"/>
    <property type="match status" value="1"/>
</dbReference>
<comment type="caution">
    <text evidence="2">The sequence shown here is derived from an EMBL/GenBank/DDBJ whole genome shotgun (WGS) entry which is preliminary data.</text>
</comment>
<sequence length="405" mass="42751">MDAVREQYEAFPYPARDPAEEARRLIEGSPSHPLEIDHYLFAGRRDWTQPFRALVAGAGTGDGLVMLAQKLADIGCPAEITYLDMSVAARQVAEARMAARGLAARFVTGDLCEAPALGRFDYIDCCGVLHHLPEPDAGFAALAAALAEGGGLGLMVYAPHGRTGVYPLQAAFGALFSGDAPETRLRLGRAAVAALPEGNWLARNPHLGDHRSSDAGFYDLLLHGRDRPYTVTELDAALARAGLARVSFTEPALYDPARYLPESPEIAERLARLSEPERAQIAEHLAGHIKTHTLYAAPAAGAGERLARPASAAAVPHLRGAAPRALAAQVAKSGGFRLTLNGTGFAVTIPAAAAPLIAAADGRASLGEIAARLGLDWLAFSARWGAVHRGLTGFNLLHYSRGARG</sequence>
<proteinExistence type="predicted"/>
<dbReference type="Pfam" id="PF08242">
    <property type="entry name" value="Methyltransf_12"/>
    <property type="match status" value="1"/>
</dbReference>
<gene>
    <name evidence="2" type="ORF">LNKW23_14830</name>
</gene>
<organism evidence="2 3">
    <name type="scientific">Paralimibaculum aggregatum</name>
    <dbReference type="NCBI Taxonomy" id="3036245"/>
    <lineage>
        <taxon>Bacteria</taxon>
        <taxon>Pseudomonadati</taxon>
        <taxon>Pseudomonadota</taxon>
        <taxon>Alphaproteobacteria</taxon>
        <taxon>Rhodobacterales</taxon>
        <taxon>Paracoccaceae</taxon>
        <taxon>Paralimibaculum</taxon>
    </lineage>
</organism>
<protein>
    <recommendedName>
        <fullName evidence="1">Methyltransferase type 12 domain-containing protein</fullName>
    </recommendedName>
</protein>
<reference evidence="2 3" key="1">
    <citation type="submission" date="2023-04" db="EMBL/GenBank/DDBJ databases">
        <title>Marinoamorphus aggregata gen. nov., sp. Nov., isolate from tissue of brittle star Ophioplocus japonicus.</title>
        <authorList>
            <person name="Kawano K."/>
            <person name="Sawayama S."/>
            <person name="Nakagawa S."/>
        </authorList>
    </citation>
    <scope>NUCLEOTIDE SEQUENCE [LARGE SCALE GENOMIC DNA]</scope>
    <source>
        <strain evidence="2 3">NKW23</strain>
    </source>
</reference>
<evidence type="ECO:0000313" key="2">
    <source>
        <dbReference type="EMBL" id="GMG82270.1"/>
    </source>
</evidence>
<dbReference type="SUPFAM" id="SSF53335">
    <property type="entry name" value="S-adenosyl-L-methionine-dependent methyltransferases"/>
    <property type="match status" value="1"/>
</dbReference>
<dbReference type="InterPro" id="IPR029063">
    <property type="entry name" value="SAM-dependent_MTases_sf"/>
</dbReference>
<dbReference type="EMBL" id="BSYI01000009">
    <property type="protein sequence ID" value="GMG82270.1"/>
    <property type="molecule type" value="Genomic_DNA"/>
</dbReference>
<evidence type="ECO:0000313" key="3">
    <source>
        <dbReference type="Proteomes" id="UP001239909"/>
    </source>
</evidence>
<keyword evidence="3" id="KW-1185">Reference proteome</keyword>
<evidence type="ECO:0000259" key="1">
    <source>
        <dbReference type="Pfam" id="PF08242"/>
    </source>
</evidence>
<name>A0ABQ6LPJ6_9RHOB</name>
<dbReference type="InterPro" id="IPR013217">
    <property type="entry name" value="Methyltransf_12"/>
</dbReference>
<dbReference type="Proteomes" id="UP001239909">
    <property type="component" value="Unassembled WGS sequence"/>
</dbReference>
<feature type="domain" description="Methyltransferase type 12" evidence="1">
    <location>
        <begin position="55"/>
        <end position="151"/>
    </location>
</feature>
<accession>A0ABQ6LPJ6</accession>